<name>A0ABW2Y6B0_9BIFI</name>
<evidence type="ECO:0000313" key="4">
    <source>
        <dbReference type="Proteomes" id="UP001597036"/>
    </source>
</evidence>
<dbReference type="EMBL" id="JBHTHQ010000021">
    <property type="protein sequence ID" value="MFD0705288.1"/>
    <property type="molecule type" value="Genomic_DNA"/>
</dbReference>
<protein>
    <submittedName>
        <fullName evidence="3">DUF6466 family protein</fullName>
    </submittedName>
</protein>
<organism evidence="3 4">
    <name type="scientific">Alloscardovia venturai</name>
    <dbReference type="NCBI Taxonomy" id="1769421"/>
    <lineage>
        <taxon>Bacteria</taxon>
        <taxon>Bacillati</taxon>
        <taxon>Actinomycetota</taxon>
        <taxon>Actinomycetes</taxon>
        <taxon>Bifidobacteriales</taxon>
        <taxon>Bifidobacteriaceae</taxon>
        <taxon>Alloscardovia</taxon>
    </lineage>
</organism>
<proteinExistence type="predicted"/>
<evidence type="ECO:0000313" key="3">
    <source>
        <dbReference type="EMBL" id="MFD0705288.1"/>
    </source>
</evidence>
<keyword evidence="2" id="KW-0472">Membrane</keyword>
<feature type="compositionally biased region" description="Low complexity" evidence="1">
    <location>
        <begin position="165"/>
        <end position="190"/>
    </location>
</feature>
<dbReference type="Pfam" id="PF20070">
    <property type="entry name" value="DUF6466"/>
    <property type="match status" value="1"/>
</dbReference>
<accession>A0ABW2Y6B0</accession>
<feature type="region of interest" description="Disordered" evidence="1">
    <location>
        <begin position="155"/>
        <end position="234"/>
    </location>
</feature>
<feature type="compositionally biased region" description="Basic and acidic residues" evidence="1">
    <location>
        <begin position="191"/>
        <end position="209"/>
    </location>
</feature>
<reference evidence="4" key="1">
    <citation type="journal article" date="2019" name="Int. J. Syst. Evol. Microbiol.">
        <title>The Global Catalogue of Microorganisms (GCM) 10K type strain sequencing project: providing services to taxonomists for standard genome sequencing and annotation.</title>
        <authorList>
            <consortium name="The Broad Institute Genomics Platform"/>
            <consortium name="The Broad Institute Genome Sequencing Center for Infectious Disease"/>
            <person name="Wu L."/>
            <person name="Ma J."/>
        </authorList>
    </citation>
    <scope>NUCLEOTIDE SEQUENCE [LARGE SCALE GENOMIC DNA]</scope>
    <source>
        <strain evidence="4">CCM 8604</strain>
    </source>
</reference>
<evidence type="ECO:0000256" key="2">
    <source>
        <dbReference type="SAM" id="Phobius"/>
    </source>
</evidence>
<feature type="compositionally biased region" description="Basic and acidic residues" evidence="1">
    <location>
        <begin position="155"/>
        <end position="164"/>
    </location>
</feature>
<dbReference type="Proteomes" id="UP001597036">
    <property type="component" value="Unassembled WGS sequence"/>
</dbReference>
<evidence type="ECO:0000256" key="1">
    <source>
        <dbReference type="SAM" id="MobiDB-lite"/>
    </source>
</evidence>
<dbReference type="RefSeq" id="WP_377938980.1">
    <property type="nucleotide sequence ID" value="NZ_JBHTHQ010000021.1"/>
</dbReference>
<feature type="compositionally biased region" description="Polar residues" evidence="1">
    <location>
        <begin position="210"/>
        <end position="221"/>
    </location>
</feature>
<feature type="compositionally biased region" description="Low complexity" evidence="1">
    <location>
        <begin position="222"/>
        <end position="234"/>
    </location>
</feature>
<gene>
    <name evidence="3" type="ORF">ACFQY8_05970</name>
</gene>
<sequence length="234" mass="25477">MDSYFTKVALIMNHDMNDMNQASNLTRHLATADLAGKAHNLAEPASQSQSKSQTRGSLALRITTVICTVLAIIATVLCGVNLLLSGLYNQATEDLNTSLAQYAQDNPDLTMIAAHQVVTDEQFMTASAIAQVAFPQLRSSVLHNQLVSRALTKQVNDDLKKSSTDDASQSSDAQDTSSTYQQDSSSAQSSKTDKTDTKQDSDTAERMKTVTDNNTRNQRAYTPQAPQTTTKKPW</sequence>
<keyword evidence="2" id="KW-1133">Transmembrane helix</keyword>
<dbReference type="InterPro" id="IPR046314">
    <property type="entry name" value="DUF6466"/>
</dbReference>
<feature type="transmembrane region" description="Helical" evidence="2">
    <location>
        <begin position="58"/>
        <end position="84"/>
    </location>
</feature>
<comment type="caution">
    <text evidence="3">The sequence shown here is derived from an EMBL/GenBank/DDBJ whole genome shotgun (WGS) entry which is preliminary data.</text>
</comment>
<keyword evidence="2" id="KW-0812">Transmembrane</keyword>
<keyword evidence="4" id="KW-1185">Reference proteome</keyword>